<dbReference type="AlphaFoldDB" id="A0A1H2D7N7"/>
<gene>
    <name evidence="1" type="ORF">SAMN04489716_8508</name>
</gene>
<evidence type="ECO:0000313" key="1">
    <source>
        <dbReference type="EMBL" id="SDT78768.1"/>
    </source>
</evidence>
<protein>
    <submittedName>
        <fullName evidence="1">Uncharacterized protein</fullName>
    </submittedName>
</protein>
<organism evidence="1 2">
    <name type="scientific">Actinoplanes derwentensis</name>
    <dbReference type="NCBI Taxonomy" id="113562"/>
    <lineage>
        <taxon>Bacteria</taxon>
        <taxon>Bacillati</taxon>
        <taxon>Actinomycetota</taxon>
        <taxon>Actinomycetes</taxon>
        <taxon>Micromonosporales</taxon>
        <taxon>Micromonosporaceae</taxon>
        <taxon>Actinoplanes</taxon>
    </lineage>
</organism>
<dbReference type="RefSeq" id="WP_231953773.1">
    <property type="nucleotide sequence ID" value="NZ_BOMJ01000030.1"/>
</dbReference>
<reference evidence="1 2" key="1">
    <citation type="submission" date="2016-10" db="EMBL/GenBank/DDBJ databases">
        <authorList>
            <person name="de Groot N.N."/>
        </authorList>
    </citation>
    <scope>NUCLEOTIDE SEQUENCE [LARGE SCALE GENOMIC DNA]</scope>
    <source>
        <strain evidence="1 2">DSM 43941</strain>
    </source>
</reference>
<keyword evidence="2" id="KW-1185">Reference proteome</keyword>
<sequence length="475" mass="50675">MDHTAPLIDFPADESGRRSSTAFGRAVVADALRQVDPAAAAAAERESDWRRGYPRHFKALVETGLAAGGAAGYQIAEAGLASVQARIRYRRDDGDFTLAQALMAAPERSLETVEVKGTARPETEVVLPYKGELLRGDALRRQLDAWVTAGVIEESGAEAVGEVAASPDWLDLSDQVLVAAGAGTEMGPVASVLGWGGTVLALDLPRERVWERVEKIATAGAGRLLAPVSGETPGADLLNDLSAVAQWLLGFEGRLILGNYVYAPGGAYPLLAAAVDALGTHLRQHRHDTAVAFLATPTDVYAVPEAAVTDSRNRYATRPARSKAGALLTGGRMLRPNYPYPGEPGINDSLVPQQGPNYALAKRIHRWRATVARRDSTVGFTVAPPTNTRSVVSNRWLAAAYAGAHLFDVEIFEPETASKLMALLLVHQIRKPRSAAPAAWQDEAFAATHGGLWRIAYQLRTALPLAAVPGLVLSR</sequence>
<evidence type="ECO:0000313" key="2">
    <source>
        <dbReference type="Proteomes" id="UP000198688"/>
    </source>
</evidence>
<accession>A0A1H2D7N7</accession>
<name>A0A1H2D7N7_9ACTN</name>
<proteinExistence type="predicted"/>
<dbReference type="EMBL" id="LT629758">
    <property type="protein sequence ID" value="SDT78768.1"/>
    <property type="molecule type" value="Genomic_DNA"/>
</dbReference>
<dbReference type="Proteomes" id="UP000198688">
    <property type="component" value="Chromosome I"/>
</dbReference>
<dbReference type="STRING" id="113562.SAMN04489716_8508"/>